<accession>A0A3E0U2R1</accession>
<dbReference type="AlphaFoldDB" id="A0A3E0U2R1"/>
<keyword evidence="4" id="KW-1185">Reference proteome</keyword>
<evidence type="ECO:0000256" key="1">
    <source>
        <dbReference type="SAM" id="MobiDB-lite"/>
    </source>
</evidence>
<dbReference type="Gene3D" id="3.40.50.720">
    <property type="entry name" value="NAD(P)-binding Rossmann-like Domain"/>
    <property type="match status" value="1"/>
</dbReference>
<feature type="region of interest" description="Disordered" evidence="1">
    <location>
        <begin position="61"/>
        <end position="82"/>
    </location>
</feature>
<sequence>MSKQQVAIIGCGWVGQALARKLLNKNIGVTATTTNPDKIDELTVLGCQARLLKLPLASFGSSTETNVEPSSKSSSEPSNQSISDNEWLADIDTMVICITPQFKQGSMAYPDHVTQLVNLAKQYRIERVILLSSTGIYQELAGQVDEQSALMLGSPKVALLHQAEQAVLMGISNACVLRLAGLVGPKRHPARFMAGKQAVANPRTPVNLVHQADVVNAIITMISHQQINGIFNVVSSNHPSREVFYQAACQQQKLTPPNFSDEQEQLLRIVSGEKYQQLGQQLLWPDLLAWLDSDSQ</sequence>
<reference evidence="4" key="1">
    <citation type="submission" date="2018-08" db="EMBL/GenBank/DDBJ databases">
        <title>Thalassotalea euphylliae genome.</title>
        <authorList>
            <person name="Summers S."/>
            <person name="Rice S.A."/>
            <person name="Freckelton M.L."/>
            <person name="Nedved B.T."/>
            <person name="Hadfield M.G."/>
        </authorList>
    </citation>
    <scope>NUCLEOTIDE SEQUENCE [LARGE SCALE GENOMIC DNA]</scope>
    <source>
        <strain evidence="4">H3</strain>
    </source>
</reference>
<feature type="domain" description="Pyrroline-5-carboxylate reductase catalytic N-terminal" evidence="2">
    <location>
        <begin position="5"/>
        <end position="42"/>
    </location>
</feature>
<protein>
    <submittedName>
        <fullName evidence="3">SDR family NAD(P)-dependent oxidoreductase</fullName>
    </submittedName>
</protein>
<dbReference type="Pfam" id="PF03807">
    <property type="entry name" value="F420_oxidored"/>
    <property type="match status" value="1"/>
</dbReference>
<organism evidence="3 4">
    <name type="scientific">Thalassotalea euphylliae</name>
    <dbReference type="NCBI Taxonomy" id="1655234"/>
    <lineage>
        <taxon>Bacteria</taxon>
        <taxon>Pseudomonadati</taxon>
        <taxon>Pseudomonadota</taxon>
        <taxon>Gammaproteobacteria</taxon>
        <taxon>Alteromonadales</taxon>
        <taxon>Colwelliaceae</taxon>
        <taxon>Thalassotalea</taxon>
    </lineage>
</organism>
<dbReference type="Proteomes" id="UP000256899">
    <property type="component" value="Unassembled WGS sequence"/>
</dbReference>
<comment type="caution">
    <text evidence="3">The sequence shown here is derived from an EMBL/GenBank/DDBJ whole genome shotgun (WGS) entry which is preliminary data.</text>
</comment>
<dbReference type="PANTHER" id="PTHR48079:SF6">
    <property type="entry name" value="NAD(P)-BINDING DOMAIN-CONTAINING PROTEIN-RELATED"/>
    <property type="match status" value="1"/>
</dbReference>
<dbReference type="GO" id="GO:0004029">
    <property type="term" value="F:aldehyde dehydrogenase (NAD+) activity"/>
    <property type="evidence" value="ECO:0007669"/>
    <property type="project" value="TreeGrafter"/>
</dbReference>
<evidence type="ECO:0000313" key="4">
    <source>
        <dbReference type="Proteomes" id="UP000256899"/>
    </source>
</evidence>
<dbReference type="GO" id="GO:0005737">
    <property type="term" value="C:cytoplasm"/>
    <property type="evidence" value="ECO:0007669"/>
    <property type="project" value="TreeGrafter"/>
</dbReference>
<evidence type="ECO:0000259" key="2">
    <source>
        <dbReference type="Pfam" id="PF03807"/>
    </source>
</evidence>
<dbReference type="InterPro" id="IPR051783">
    <property type="entry name" value="NAD(P)-dependent_oxidoreduct"/>
</dbReference>
<dbReference type="SUPFAM" id="SSF51735">
    <property type="entry name" value="NAD(P)-binding Rossmann-fold domains"/>
    <property type="match status" value="1"/>
</dbReference>
<name>A0A3E0U2R1_9GAMM</name>
<feature type="compositionally biased region" description="Low complexity" evidence="1">
    <location>
        <begin position="70"/>
        <end position="82"/>
    </location>
</feature>
<dbReference type="PANTHER" id="PTHR48079">
    <property type="entry name" value="PROTEIN YEEZ"/>
    <property type="match status" value="1"/>
</dbReference>
<proteinExistence type="predicted"/>
<dbReference type="EMBL" id="QUOT01000001">
    <property type="protein sequence ID" value="REL31039.1"/>
    <property type="molecule type" value="Genomic_DNA"/>
</dbReference>
<dbReference type="InterPro" id="IPR036291">
    <property type="entry name" value="NAD(P)-bd_dom_sf"/>
</dbReference>
<dbReference type="InterPro" id="IPR028939">
    <property type="entry name" value="P5C_Rdtase_cat_N"/>
</dbReference>
<evidence type="ECO:0000313" key="3">
    <source>
        <dbReference type="EMBL" id="REL31039.1"/>
    </source>
</evidence>
<gene>
    <name evidence="3" type="ORF">DXX94_10125</name>
</gene>